<evidence type="ECO:0000313" key="4">
    <source>
        <dbReference type="Proteomes" id="UP000027002"/>
    </source>
</evidence>
<evidence type="ECO:0000313" key="5">
    <source>
        <dbReference type="Proteomes" id="UP000054053"/>
    </source>
</evidence>
<dbReference type="Proteomes" id="UP000027002">
    <property type="component" value="Chromosome 4"/>
</dbReference>
<evidence type="ECO:0000313" key="3">
    <source>
        <dbReference type="EMBL" id="QUC21742.1"/>
    </source>
</evidence>
<keyword evidence="4" id="KW-1185">Reference proteome</keyword>
<evidence type="ECO:0000256" key="1">
    <source>
        <dbReference type="SAM" id="MobiDB-lite"/>
    </source>
</evidence>
<feature type="region of interest" description="Disordered" evidence="1">
    <location>
        <begin position="134"/>
        <end position="250"/>
    </location>
</feature>
<dbReference type="RefSeq" id="XP_042999415.1">
    <property type="nucleotide sequence ID" value="XM_043143482.1"/>
</dbReference>
<feature type="compositionally biased region" description="Basic and acidic residues" evidence="1">
    <location>
        <begin position="153"/>
        <end position="165"/>
    </location>
</feature>
<dbReference type="HOGENOM" id="CLU_037536_0_0_1"/>
<evidence type="ECO:0000313" key="2">
    <source>
        <dbReference type="EMBL" id="GAO17462.1"/>
    </source>
</evidence>
<reference evidence="5" key="2">
    <citation type="journal article" date="2016" name="Genome Announc.">
        <title>Genome sequence of Ustilaginoidea virens IPU010, a rice pathogenic fungus causing false smut.</title>
        <authorList>
            <person name="Kumagai T."/>
            <person name="Ishii T."/>
            <person name="Terai G."/>
            <person name="Umemura M."/>
            <person name="Machida M."/>
            <person name="Asai K."/>
        </authorList>
    </citation>
    <scope>NUCLEOTIDE SEQUENCE [LARGE SCALE GENOMIC DNA]</scope>
    <source>
        <strain evidence="5">IPU010</strain>
    </source>
</reference>
<gene>
    <name evidence="3" type="ORF">UV8b_05985</name>
    <name evidence="2" type="ORF">UVI_02051990</name>
</gene>
<reference evidence="2" key="1">
    <citation type="journal article" date="2016" name="Genome Announc.">
        <title>Genome Sequence of Ustilaginoidea virens IPU010, a Rice Pathogenic Fungus Causing False Smut.</title>
        <authorList>
            <person name="Kumagai T."/>
            <person name="Ishii T."/>
            <person name="Terai G."/>
            <person name="Umemura M."/>
            <person name="Machida M."/>
            <person name="Asai K."/>
        </authorList>
    </citation>
    <scope>NUCLEOTIDE SEQUENCE [LARGE SCALE GENOMIC DNA]</scope>
    <source>
        <strain evidence="2">IPU010</strain>
    </source>
</reference>
<dbReference type="AlphaFoldDB" id="A0A063BL88"/>
<dbReference type="KEGG" id="uvi:66066762"/>
<proteinExistence type="predicted"/>
<dbReference type="Proteomes" id="UP000054053">
    <property type="component" value="Unassembled WGS sequence"/>
</dbReference>
<protein>
    <submittedName>
        <fullName evidence="2">Uncharacterized protein</fullName>
    </submittedName>
</protein>
<organism evidence="2 5">
    <name type="scientific">Ustilaginoidea virens</name>
    <name type="common">Rice false smut fungus</name>
    <name type="synonym">Villosiclava virens</name>
    <dbReference type="NCBI Taxonomy" id="1159556"/>
    <lineage>
        <taxon>Eukaryota</taxon>
        <taxon>Fungi</taxon>
        <taxon>Dikarya</taxon>
        <taxon>Ascomycota</taxon>
        <taxon>Pezizomycotina</taxon>
        <taxon>Sordariomycetes</taxon>
        <taxon>Hypocreomycetidae</taxon>
        <taxon>Hypocreales</taxon>
        <taxon>Clavicipitaceae</taxon>
        <taxon>Ustilaginoidea</taxon>
    </lineage>
</organism>
<dbReference type="EMBL" id="BBTG02000039">
    <property type="protein sequence ID" value="GAO17462.1"/>
    <property type="molecule type" value="Genomic_DNA"/>
</dbReference>
<feature type="compositionally biased region" description="Basic and acidic residues" evidence="1">
    <location>
        <begin position="194"/>
        <end position="207"/>
    </location>
</feature>
<dbReference type="OrthoDB" id="1918685at2759"/>
<dbReference type="GeneID" id="66066762"/>
<name>A0A063BL88_USTVR</name>
<dbReference type="STRING" id="1159556.A0A063BL88"/>
<dbReference type="EMBL" id="CP072756">
    <property type="protein sequence ID" value="QUC21742.1"/>
    <property type="molecule type" value="Genomic_DNA"/>
</dbReference>
<accession>A0A063BL88</accession>
<reference evidence="3" key="3">
    <citation type="submission" date="2020-03" db="EMBL/GenBank/DDBJ databases">
        <title>A mixture of massive structural variations and highly conserved coding sequences in Ustilaginoidea virens genome.</title>
        <authorList>
            <person name="Zhang K."/>
            <person name="Zhao Z."/>
            <person name="Zhang Z."/>
            <person name="Li Y."/>
            <person name="Hsiang T."/>
            <person name="Sun W."/>
        </authorList>
    </citation>
    <scope>NUCLEOTIDE SEQUENCE</scope>
    <source>
        <strain evidence="3">UV-8b</strain>
    </source>
</reference>
<sequence length="395" mass="44724">MQLPDPAAVTVARGFAPFTLKPLVHDLLRTRYAVPGSIYLVEDVRIAPLPSNDRWQLIRLLLGDGEFCIQALLTEEMHRFVHTLEITVGCYVRLDDAELQWEKVDGEGGAGPQNMVYLVVKDLRTVGWNRSVQKLHEQQGQRPSPQQQDEAVNAEHEGPVLDKTRGKMPMNRTPSPPRAVKTPTKPQSLKRRRQDREDTSQDSKMDDAFQGLDALLFPPKKTQKSPLKPAPKPKPKEQPAQPVALPRDWHNPQTPLKLTTLRAIPSLPYQQNWSCNVLAIVASVSPVESSNLPPYRQRTARITDPSTAKQVHLTVFLDPDKFDPKVGSAVLLTGVKNHRFDGGSLKKYASDRGHGRWWFEDPWELTWCDVKGIKDWWAEMEVYFASQVSDEMTVL</sequence>